<organism evidence="2 3">
    <name type="scientific">Scophthalmus maximus</name>
    <name type="common">Turbot</name>
    <name type="synonym">Psetta maxima</name>
    <dbReference type="NCBI Taxonomy" id="52904"/>
    <lineage>
        <taxon>Eukaryota</taxon>
        <taxon>Metazoa</taxon>
        <taxon>Chordata</taxon>
        <taxon>Craniata</taxon>
        <taxon>Vertebrata</taxon>
        <taxon>Euteleostomi</taxon>
        <taxon>Actinopterygii</taxon>
        <taxon>Neopterygii</taxon>
        <taxon>Teleostei</taxon>
        <taxon>Neoteleostei</taxon>
        <taxon>Acanthomorphata</taxon>
        <taxon>Carangaria</taxon>
        <taxon>Pleuronectiformes</taxon>
        <taxon>Pleuronectoidei</taxon>
        <taxon>Scophthalmidae</taxon>
        <taxon>Scophthalmus</taxon>
    </lineage>
</organism>
<feature type="region of interest" description="Disordered" evidence="1">
    <location>
        <begin position="1"/>
        <end position="24"/>
    </location>
</feature>
<name>A0A2U9BND9_SCOMX</name>
<proteinExistence type="predicted"/>
<keyword evidence="3" id="KW-1185">Reference proteome</keyword>
<protein>
    <submittedName>
        <fullName evidence="2">Uncharacterized protein</fullName>
    </submittedName>
</protein>
<dbReference type="Proteomes" id="UP000246464">
    <property type="component" value="Chromosome 8"/>
</dbReference>
<dbReference type="EMBL" id="CP026250">
    <property type="protein sequence ID" value="AWP05179.1"/>
    <property type="molecule type" value="Genomic_DNA"/>
</dbReference>
<gene>
    <name evidence="2" type="ORF">SMAX5B_013002</name>
</gene>
<evidence type="ECO:0000256" key="1">
    <source>
        <dbReference type="SAM" id="MobiDB-lite"/>
    </source>
</evidence>
<dbReference type="AlphaFoldDB" id="A0A2U9BND9"/>
<sequence length="51" mass="5682">MEGVAETANNEGRHTEQDEGGGEEVESALKLFLQYVELEKFILDLGNKELT</sequence>
<reference evidence="2 3" key="1">
    <citation type="submission" date="2017-12" db="EMBL/GenBank/DDBJ databases">
        <title>Integrating genomic resources of turbot (Scophthalmus maximus) in depth evaluation of genetic and physical mapping variation across individuals.</title>
        <authorList>
            <person name="Martinez P."/>
        </authorList>
    </citation>
    <scope>NUCLEOTIDE SEQUENCE [LARGE SCALE GENOMIC DNA]</scope>
</reference>
<evidence type="ECO:0000313" key="3">
    <source>
        <dbReference type="Proteomes" id="UP000246464"/>
    </source>
</evidence>
<accession>A0A2U9BND9</accession>
<evidence type="ECO:0000313" key="2">
    <source>
        <dbReference type="EMBL" id="AWP05179.1"/>
    </source>
</evidence>